<comment type="caution">
    <text evidence="1">The sequence shown here is derived from an EMBL/GenBank/DDBJ whole genome shotgun (WGS) entry which is preliminary data.</text>
</comment>
<proteinExistence type="predicted"/>
<evidence type="ECO:0000313" key="2">
    <source>
        <dbReference type="Proteomes" id="UP000789366"/>
    </source>
</evidence>
<protein>
    <submittedName>
        <fullName evidence="1">1602_t:CDS:1</fullName>
    </submittedName>
</protein>
<dbReference type="EMBL" id="CAJVPW010008701">
    <property type="protein sequence ID" value="CAG8596091.1"/>
    <property type="molecule type" value="Genomic_DNA"/>
</dbReference>
<name>A0ACA9MJX2_9GLOM</name>
<accession>A0ACA9MJX2</accession>
<organism evidence="1 2">
    <name type="scientific">Cetraspora pellucida</name>
    <dbReference type="NCBI Taxonomy" id="1433469"/>
    <lineage>
        <taxon>Eukaryota</taxon>
        <taxon>Fungi</taxon>
        <taxon>Fungi incertae sedis</taxon>
        <taxon>Mucoromycota</taxon>
        <taxon>Glomeromycotina</taxon>
        <taxon>Glomeromycetes</taxon>
        <taxon>Diversisporales</taxon>
        <taxon>Gigasporaceae</taxon>
        <taxon>Cetraspora</taxon>
    </lineage>
</organism>
<evidence type="ECO:0000313" key="1">
    <source>
        <dbReference type="EMBL" id="CAG8596091.1"/>
    </source>
</evidence>
<sequence length="83" mass="9440">MLPSPLPKKTHSQLNNAQCKQICKYSIKNLSPKYPSVEKVMNIWVGQVSVASLDLTDELVKLKGHEFKRLLGISENELKFSNR</sequence>
<keyword evidence="2" id="KW-1185">Reference proteome</keyword>
<dbReference type="Proteomes" id="UP000789366">
    <property type="component" value="Unassembled WGS sequence"/>
</dbReference>
<gene>
    <name evidence="1" type="ORF">SPELUC_LOCUS6933</name>
</gene>
<reference evidence="1" key="1">
    <citation type="submission" date="2021-06" db="EMBL/GenBank/DDBJ databases">
        <authorList>
            <person name="Kallberg Y."/>
            <person name="Tangrot J."/>
            <person name="Rosling A."/>
        </authorList>
    </citation>
    <scope>NUCLEOTIDE SEQUENCE</scope>
    <source>
        <strain evidence="1">28 12/20/2015</strain>
    </source>
</reference>